<keyword evidence="2" id="KW-0675">Receptor</keyword>
<evidence type="ECO:0000313" key="2">
    <source>
        <dbReference type="EMBL" id="GFD13405.1"/>
    </source>
</evidence>
<dbReference type="PANTHER" id="PTHR11017:SF544">
    <property type="entry name" value="ADP-RIBOSYL CYCLASE_CYCLIC ADP-RIBOSE HYDROLASE"/>
    <property type="match status" value="1"/>
</dbReference>
<gene>
    <name evidence="2" type="ORF">Tci_885374</name>
</gene>
<dbReference type="AlphaFoldDB" id="A0A699TRI0"/>
<dbReference type="GO" id="GO:0007165">
    <property type="term" value="P:signal transduction"/>
    <property type="evidence" value="ECO:0007669"/>
    <property type="project" value="InterPro"/>
</dbReference>
<dbReference type="InterPro" id="IPR035897">
    <property type="entry name" value="Toll_tir_struct_dom_sf"/>
</dbReference>
<accession>A0A699TRI0</accession>
<dbReference type="EMBL" id="BKCJ011272269">
    <property type="protein sequence ID" value="GFD13405.1"/>
    <property type="molecule type" value="Genomic_DNA"/>
</dbReference>
<dbReference type="InterPro" id="IPR044974">
    <property type="entry name" value="Disease_R_plants"/>
</dbReference>
<protein>
    <submittedName>
        <fullName evidence="2">Toll/interleukin-1 receptor (TIR) domain-containing protein</fullName>
    </submittedName>
</protein>
<dbReference type="InterPro" id="IPR000157">
    <property type="entry name" value="TIR_dom"/>
</dbReference>
<feature type="domain" description="TIR" evidence="1">
    <location>
        <begin position="1"/>
        <end position="52"/>
    </location>
</feature>
<evidence type="ECO:0000259" key="1">
    <source>
        <dbReference type="Pfam" id="PF01582"/>
    </source>
</evidence>
<proteinExistence type="predicted"/>
<comment type="caution">
    <text evidence="2">The sequence shown here is derived from an EMBL/GenBank/DDBJ whole genome shotgun (WGS) entry which is preliminary data.</text>
</comment>
<dbReference type="Pfam" id="PF01582">
    <property type="entry name" value="TIR"/>
    <property type="match status" value="1"/>
</dbReference>
<organism evidence="2">
    <name type="scientific">Tanacetum cinerariifolium</name>
    <name type="common">Dalmatian daisy</name>
    <name type="synonym">Chrysanthemum cinerariifolium</name>
    <dbReference type="NCBI Taxonomy" id="118510"/>
    <lineage>
        <taxon>Eukaryota</taxon>
        <taxon>Viridiplantae</taxon>
        <taxon>Streptophyta</taxon>
        <taxon>Embryophyta</taxon>
        <taxon>Tracheophyta</taxon>
        <taxon>Spermatophyta</taxon>
        <taxon>Magnoliopsida</taxon>
        <taxon>eudicotyledons</taxon>
        <taxon>Gunneridae</taxon>
        <taxon>Pentapetalae</taxon>
        <taxon>asterids</taxon>
        <taxon>campanulids</taxon>
        <taxon>Asterales</taxon>
        <taxon>Asteraceae</taxon>
        <taxon>Asteroideae</taxon>
        <taxon>Anthemideae</taxon>
        <taxon>Anthemidinae</taxon>
        <taxon>Tanacetum</taxon>
    </lineage>
</organism>
<feature type="non-terminal residue" evidence="2">
    <location>
        <position position="106"/>
    </location>
</feature>
<dbReference type="PANTHER" id="PTHR11017">
    <property type="entry name" value="LEUCINE-RICH REPEAT-CONTAINING PROTEIN"/>
    <property type="match status" value="1"/>
</dbReference>
<reference evidence="2" key="1">
    <citation type="journal article" date="2019" name="Sci. Rep.">
        <title>Draft genome of Tanacetum cinerariifolium, the natural source of mosquito coil.</title>
        <authorList>
            <person name="Yamashiro T."/>
            <person name="Shiraishi A."/>
            <person name="Satake H."/>
            <person name="Nakayama K."/>
        </authorList>
    </citation>
    <scope>NUCLEOTIDE SEQUENCE</scope>
</reference>
<feature type="non-terminal residue" evidence="2">
    <location>
        <position position="1"/>
    </location>
</feature>
<sequence length="106" mass="11884">FYDVDPTEVRKQSGIVREAFTKHEHEEAAGKWREALKEAADLAGWELKKTADGESSKPSLSGLKKLQKQILTDVFSDQDVTISSVSGGKNTMRQMLHRKKLLVVLD</sequence>
<dbReference type="Gene3D" id="3.40.50.10140">
    <property type="entry name" value="Toll/interleukin-1 receptor homology (TIR) domain"/>
    <property type="match status" value="1"/>
</dbReference>
<name>A0A699TRI0_TANCI</name>
<dbReference type="GO" id="GO:0006952">
    <property type="term" value="P:defense response"/>
    <property type="evidence" value="ECO:0007669"/>
    <property type="project" value="InterPro"/>
</dbReference>